<dbReference type="InterPro" id="IPR032820">
    <property type="entry name" value="ATPase_put"/>
</dbReference>
<name>A0ABY2DX92_9FLAO</name>
<evidence type="ECO:0000313" key="3">
    <source>
        <dbReference type="Proteomes" id="UP000294685"/>
    </source>
</evidence>
<dbReference type="RefSeq" id="WP_131990741.1">
    <property type="nucleotide sequence ID" value="NZ_SMLH01000001.1"/>
</dbReference>
<keyword evidence="1" id="KW-0472">Membrane</keyword>
<organism evidence="2 3">
    <name type="scientific">Flavobacterium ranwuense</name>
    <dbReference type="NCBI Taxonomy" id="2541725"/>
    <lineage>
        <taxon>Bacteria</taxon>
        <taxon>Pseudomonadati</taxon>
        <taxon>Bacteroidota</taxon>
        <taxon>Flavobacteriia</taxon>
        <taxon>Flavobacteriales</taxon>
        <taxon>Flavobacteriaceae</taxon>
        <taxon>Flavobacterium</taxon>
    </lineage>
</organism>
<feature type="transmembrane region" description="Helical" evidence="1">
    <location>
        <begin position="12"/>
        <end position="34"/>
    </location>
</feature>
<sequence>MDSNPNKKRANKWLALINIPIQMGAIIFLFSYFGDWLDENYPHPKVYYSKVLVMVGVALALYNVIRQVNEINKMQ</sequence>
<gene>
    <name evidence="2" type="ORF">E0I61_02275</name>
</gene>
<dbReference type="Proteomes" id="UP000294685">
    <property type="component" value="Unassembled WGS sequence"/>
</dbReference>
<proteinExistence type="predicted"/>
<keyword evidence="3" id="KW-1185">Reference proteome</keyword>
<dbReference type="EMBL" id="SMLH01000001">
    <property type="protein sequence ID" value="TDE31547.1"/>
    <property type="molecule type" value="Genomic_DNA"/>
</dbReference>
<reference evidence="2 3" key="1">
    <citation type="submission" date="2019-03" db="EMBL/GenBank/DDBJ databases">
        <title>Novel species of Flavobacterium.</title>
        <authorList>
            <person name="Liu Q."/>
            <person name="Xin Y.-H."/>
        </authorList>
    </citation>
    <scope>NUCLEOTIDE SEQUENCE [LARGE SCALE GENOMIC DNA]</scope>
    <source>
        <strain evidence="2 3">LB2P22</strain>
    </source>
</reference>
<keyword evidence="1" id="KW-1133">Transmembrane helix</keyword>
<evidence type="ECO:0000256" key="1">
    <source>
        <dbReference type="SAM" id="Phobius"/>
    </source>
</evidence>
<comment type="caution">
    <text evidence="2">The sequence shown here is derived from an EMBL/GenBank/DDBJ whole genome shotgun (WGS) entry which is preliminary data.</text>
</comment>
<feature type="transmembrane region" description="Helical" evidence="1">
    <location>
        <begin position="46"/>
        <end position="65"/>
    </location>
</feature>
<accession>A0ABY2DX92</accession>
<dbReference type="Pfam" id="PF09527">
    <property type="entry name" value="ATPase_gene1"/>
    <property type="match status" value="1"/>
</dbReference>
<keyword evidence="1" id="KW-0812">Transmembrane</keyword>
<evidence type="ECO:0000313" key="2">
    <source>
        <dbReference type="EMBL" id="TDE31547.1"/>
    </source>
</evidence>
<protein>
    <submittedName>
        <fullName evidence="2">AtpZ/AtpI family protein</fullName>
    </submittedName>
</protein>